<evidence type="ECO:0000256" key="2">
    <source>
        <dbReference type="SAM" id="SignalP"/>
    </source>
</evidence>
<dbReference type="Gene3D" id="3.40.50.1110">
    <property type="entry name" value="SGNH hydrolase"/>
    <property type="match status" value="1"/>
</dbReference>
<comment type="similarity">
    <text evidence="1">Belongs to the 'GDSL' lipolytic enzyme family.</text>
</comment>
<dbReference type="InterPro" id="IPR001087">
    <property type="entry name" value="GDSL"/>
</dbReference>
<dbReference type="FunFam" id="3.40.50.1110:FF:000003">
    <property type="entry name" value="GDSL esterase/lipase APG"/>
    <property type="match status" value="1"/>
</dbReference>
<evidence type="ECO:0000313" key="3">
    <source>
        <dbReference type="EMBL" id="KAK6917638.1"/>
    </source>
</evidence>
<dbReference type="CDD" id="cd01837">
    <property type="entry name" value="SGNH_plant_lipase_like"/>
    <property type="match status" value="1"/>
</dbReference>
<dbReference type="EMBL" id="JBAMMX010000023">
    <property type="protein sequence ID" value="KAK6917638.1"/>
    <property type="molecule type" value="Genomic_DNA"/>
</dbReference>
<sequence length="364" mass="40307">MASSSHITSLPLLFLLSITYLALTVQSGETRPMNNSISAMYVFGDSTVDPGNNNYILTISKANWYPYGKDFINHTATGRFTNGKLATDLIALYIGIKEFLPAYLDPNICLQDMMSGVSFASASSGYDPITAALNNVIHVPKQLDYFKSLKAKLEQSIGKERTEEHIKKALFLISAGTNDFIINYYGGVPYRRNSMSVLEFQNLVLDQAKKLYQGLWDEGARRIAVIGLPPMGCVPAVMTLDSLKREGCDEDRNAVARAYNAMLQKELISMQNKLATNGAKIMYFDIYNSLTSIIQNYTKYGYDKWDTGCCGTGLIETSVLCNPSSILCPDASKYVFFDSVHPSQKACQDIVEILIPTINSIITD</sequence>
<proteinExistence type="inferred from homology"/>
<dbReference type="PANTHER" id="PTHR45642">
    <property type="entry name" value="GDSL ESTERASE/LIPASE EXL3"/>
    <property type="match status" value="1"/>
</dbReference>
<dbReference type="AlphaFoldDB" id="A0AAN8UXI7"/>
<evidence type="ECO:0000313" key="4">
    <source>
        <dbReference type="Proteomes" id="UP001370490"/>
    </source>
</evidence>
<protein>
    <submittedName>
        <fullName evidence="3">GDSL lipase/esterase</fullName>
    </submittedName>
</protein>
<evidence type="ECO:0000256" key="1">
    <source>
        <dbReference type="ARBA" id="ARBA00008668"/>
    </source>
</evidence>
<dbReference type="Proteomes" id="UP001370490">
    <property type="component" value="Unassembled WGS sequence"/>
</dbReference>
<accession>A0AAN8UXI7</accession>
<keyword evidence="2" id="KW-0732">Signal</keyword>
<gene>
    <name evidence="3" type="ORF">RJ641_018389</name>
</gene>
<feature type="chain" id="PRO_5042940519" evidence="2">
    <location>
        <begin position="25"/>
        <end position="364"/>
    </location>
</feature>
<dbReference type="Pfam" id="PF00657">
    <property type="entry name" value="Lipase_GDSL"/>
    <property type="match status" value="1"/>
</dbReference>
<comment type="caution">
    <text evidence="3">The sequence shown here is derived from an EMBL/GenBank/DDBJ whole genome shotgun (WGS) entry which is preliminary data.</text>
</comment>
<dbReference type="GO" id="GO:0016788">
    <property type="term" value="F:hydrolase activity, acting on ester bonds"/>
    <property type="evidence" value="ECO:0007669"/>
    <property type="project" value="InterPro"/>
</dbReference>
<name>A0AAN8UXI7_9MAGN</name>
<dbReference type="SUPFAM" id="SSF52266">
    <property type="entry name" value="SGNH hydrolase"/>
    <property type="match status" value="1"/>
</dbReference>
<dbReference type="InterPro" id="IPR036514">
    <property type="entry name" value="SGNH_hydro_sf"/>
</dbReference>
<dbReference type="PANTHER" id="PTHR45642:SF3">
    <property type="entry name" value="OS09G0540400 PROTEIN"/>
    <property type="match status" value="1"/>
</dbReference>
<keyword evidence="4" id="KW-1185">Reference proteome</keyword>
<feature type="signal peptide" evidence="2">
    <location>
        <begin position="1"/>
        <end position="24"/>
    </location>
</feature>
<reference evidence="3 4" key="1">
    <citation type="submission" date="2023-12" db="EMBL/GenBank/DDBJ databases">
        <title>A high-quality genome assembly for Dillenia turbinata (Dilleniales).</title>
        <authorList>
            <person name="Chanderbali A."/>
        </authorList>
    </citation>
    <scope>NUCLEOTIDE SEQUENCE [LARGE SCALE GENOMIC DNA]</scope>
    <source>
        <strain evidence="3">LSX21</strain>
        <tissue evidence="3">Leaf</tissue>
    </source>
</reference>
<dbReference type="InterPro" id="IPR050592">
    <property type="entry name" value="GDSL_lipolytic_enzyme"/>
</dbReference>
<organism evidence="3 4">
    <name type="scientific">Dillenia turbinata</name>
    <dbReference type="NCBI Taxonomy" id="194707"/>
    <lineage>
        <taxon>Eukaryota</taxon>
        <taxon>Viridiplantae</taxon>
        <taxon>Streptophyta</taxon>
        <taxon>Embryophyta</taxon>
        <taxon>Tracheophyta</taxon>
        <taxon>Spermatophyta</taxon>
        <taxon>Magnoliopsida</taxon>
        <taxon>eudicotyledons</taxon>
        <taxon>Gunneridae</taxon>
        <taxon>Pentapetalae</taxon>
        <taxon>Dilleniales</taxon>
        <taxon>Dilleniaceae</taxon>
        <taxon>Dillenia</taxon>
    </lineage>
</organism>
<dbReference type="InterPro" id="IPR035669">
    <property type="entry name" value="SGNH_plant_lipase-like"/>
</dbReference>